<organism evidence="1">
    <name type="scientific">Arundo donax</name>
    <name type="common">Giant reed</name>
    <name type="synonym">Donax arundinaceus</name>
    <dbReference type="NCBI Taxonomy" id="35708"/>
    <lineage>
        <taxon>Eukaryota</taxon>
        <taxon>Viridiplantae</taxon>
        <taxon>Streptophyta</taxon>
        <taxon>Embryophyta</taxon>
        <taxon>Tracheophyta</taxon>
        <taxon>Spermatophyta</taxon>
        <taxon>Magnoliopsida</taxon>
        <taxon>Liliopsida</taxon>
        <taxon>Poales</taxon>
        <taxon>Poaceae</taxon>
        <taxon>PACMAD clade</taxon>
        <taxon>Arundinoideae</taxon>
        <taxon>Arundineae</taxon>
        <taxon>Arundo</taxon>
    </lineage>
</organism>
<proteinExistence type="predicted"/>
<protein>
    <submittedName>
        <fullName evidence="1">Uncharacterized protein</fullName>
    </submittedName>
</protein>
<dbReference type="EMBL" id="GBRH01190082">
    <property type="protein sequence ID" value="JAE07814.1"/>
    <property type="molecule type" value="Transcribed_RNA"/>
</dbReference>
<name>A0A0A9F9B7_ARUDO</name>
<reference evidence="1" key="2">
    <citation type="journal article" date="2015" name="Data Brief">
        <title>Shoot transcriptome of the giant reed, Arundo donax.</title>
        <authorList>
            <person name="Barrero R.A."/>
            <person name="Guerrero F.D."/>
            <person name="Moolhuijzen P."/>
            <person name="Goolsby J.A."/>
            <person name="Tidwell J."/>
            <person name="Bellgard S.E."/>
            <person name="Bellgard M.I."/>
        </authorList>
    </citation>
    <scope>NUCLEOTIDE SEQUENCE</scope>
    <source>
        <tissue evidence="1">Shoot tissue taken approximately 20 cm above the soil surface</tissue>
    </source>
</reference>
<accession>A0A0A9F9B7</accession>
<sequence>MAQKKTTVMTAR</sequence>
<evidence type="ECO:0000313" key="1">
    <source>
        <dbReference type="EMBL" id="JAE07814.1"/>
    </source>
</evidence>
<reference evidence="1" key="1">
    <citation type="submission" date="2014-09" db="EMBL/GenBank/DDBJ databases">
        <authorList>
            <person name="Magalhaes I.L.F."/>
            <person name="Oliveira U."/>
            <person name="Santos F.R."/>
            <person name="Vidigal T.H.D.A."/>
            <person name="Brescovit A.D."/>
            <person name="Santos A.J."/>
        </authorList>
    </citation>
    <scope>NUCLEOTIDE SEQUENCE</scope>
    <source>
        <tissue evidence="1">Shoot tissue taken approximately 20 cm above the soil surface</tissue>
    </source>
</reference>